<name>G5E787_LOXAF</name>
<dbReference type="PROSITE" id="PS50106">
    <property type="entry name" value="PDZ"/>
    <property type="match status" value="1"/>
</dbReference>
<feature type="compositionally biased region" description="Polar residues" evidence="1">
    <location>
        <begin position="299"/>
        <end position="314"/>
    </location>
</feature>
<feature type="region of interest" description="Disordered" evidence="1">
    <location>
        <begin position="207"/>
        <end position="314"/>
    </location>
</feature>
<dbReference type="PANTHER" id="PTHR47646:SF1">
    <property type="entry name" value="PDZ DOMAIN-CONTAINING PROTEIN MAGIX"/>
    <property type="match status" value="1"/>
</dbReference>
<dbReference type="HOGENOM" id="CLU_076904_0_0_1"/>
<feature type="compositionally biased region" description="Polar residues" evidence="1">
    <location>
        <begin position="95"/>
        <end position="108"/>
    </location>
</feature>
<feature type="compositionally biased region" description="Low complexity" evidence="1">
    <location>
        <begin position="249"/>
        <end position="264"/>
    </location>
</feature>
<evidence type="ECO:0000313" key="4">
    <source>
        <dbReference type="Proteomes" id="UP000007646"/>
    </source>
</evidence>
<dbReference type="OMA" id="VEHQPQH"/>
<dbReference type="InterPro" id="IPR041489">
    <property type="entry name" value="PDZ_6"/>
</dbReference>
<reference evidence="3" key="3">
    <citation type="submission" date="2025-09" db="UniProtKB">
        <authorList>
            <consortium name="Ensembl"/>
        </authorList>
    </citation>
    <scope>IDENTIFICATION</scope>
    <source>
        <strain evidence="3">Isolate ISIS603380</strain>
    </source>
</reference>
<dbReference type="SUPFAM" id="SSF50156">
    <property type="entry name" value="PDZ domain-like"/>
    <property type="match status" value="1"/>
</dbReference>
<dbReference type="STRING" id="9785.ENSLAFP00000016793"/>
<dbReference type="Gene3D" id="2.30.42.10">
    <property type="match status" value="1"/>
</dbReference>
<feature type="domain" description="PDZ" evidence="2">
    <location>
        <begin position="128"/>
        <end position="211"/>
    </location>
</feature>
<evidence type="ECO:0000313" key="3">
    <source>
        <dbReference type="Ensembl" id="ENSLAFP00000016793.2"/>
    </source>
</evidence>
<dbReference type="eggNOG" id="KOG3209">
    <property type="taxonomic scope" value="Eukaryota"/>
</dbReference>
<feature type="region of interest" description="Disordered" evidence="1">
    <location>
        <begin position="95"/>
        <end position="120"/>
    </location>
</feature>
<dbReference type="AlphaFoldDB" id="G5E787"/>
<organism evidence="3 4">
    <name type="scientific">Loxodonta africana</name>
    <name type="common">African elephant</name>
    <dbReference type="NCBI Taxonomy" id="9785"/>
    <lineage>
        <taxon>Eukaryota</taxon>
        <taxon>Metazoa</taxon>
        <taxon>Chordata</taxon>
        <taxon>Craniata</taxon>
        <taxon>Vertebrata</taxon>
        <taxon>Euteleostomi</taxon>
        <taxon>Mammalia</taxon>
        <taxon>Eutheria</taxon>
        <taxon>Afrotheria</taxon>
        <taxon>Proboscidea</taxon>
        <taxon>Elephantidae</taxon>
        <taxon>Loxodonta</taxon>
    </lineage>
</organism>
<gene>
    <name evidence="3" type="primary">MAGIX</name>
</gene>
<evidence type="ECO:0000259" key="2">
    <source>
        <dbReference type="PROSITE" id="PS50106"/>
    </source>
</evidence>
<feature type="compositionally biased region" description="Low complexity" evidence="1">
    <location>
        <begin position="1"/>
        <end position="11"/>
    </location>
</feature>
<keyword evidence="4" id="KW-1185">Reference proteome</keyword>
<dbReference type="InterPro" id="IPR001478">
    <property type="entry name" value="PDZ"/>
</dbReference>
<reference evidence="3" key="2">
    <citation type="submission" date="2025-08" db="UniProtKB">
        <authorList>
            <consortium name="Ensembl"/>
        </authorList>
    </citation>
    <scope>IDENTIFICATION</scope>
    <source>
        <strain evidence="3">Isolate ISIS603380</strain>
    </source>
</reference>
<dbReference type="InterPro" id="IPR036034">
    <property type="entry name" value="PDZ_sf"/>
</dbReference>
<dbReference type="Proteomes" id="UP000007646">
    <property type="component" value="Unassembled WGS sequence"/>
</dbReference>
<dbReference type="InterPro" id="IPR030031">
    <property type="entry name" value="MAGIX"/>
</dbReference>
<dbReference type="SMART" id="SM00228">
    <property type="entry name" value="PDZ"/>
    <property type="match status" value="1"/>
</dbReference>
<sequence>MEARAGGAAFRRGSRGGRGLPLSVGPSARQLLAPLDARPLATRATADVAALVRRAGATLRLRHKEGVSRLDSADIEVTDSCLPQAPVVRHQCQVSPSETLGRSTTLPRATQDDARCASKPPQTSGGFCVELIRGPAGFGLTFSGGRDVARDVPLAVLGLLEDGPAQLCGRLQAGDLVLHINGESTHGLTGQVAERIRSGGPRLRLVLRRPFETHPGKPEGLRGPQKRDRSLDPRELEGSRTTARTQGLPEPSSEAAVSVAAVSPSERHTEDPDDQSPSSPGPWLVPSEERLSRALGVPRSSQLALETAASRQTH</sequence>
<dbReference type="FunCoup" id="G5E787">
    <property type="interactions" value="2"/>
</dbReference>
<accession>G5E787</accession>
<proteinExistence type="predicted"/>
<feature type="region of interest" description="Disordered" evidence="1">
    <location>
        <begin position="1"/>
        <end position="22"/>
    </location>
</feature>
<reference evidence="3 4" key="1">
    <citation type="submission" date="2009-06" db="EMBL/GenBank/DDBJ databases">
        <title>The Genome Sequence of Loxodonta africana (African elephant).</title>
        <authorList>
            <person name="Di Palma F."/>
            <person name="Heiman D."/>
            <person name="Young S."/>
            <person name="Johnson J."/>
            <person name="Lander E.S."/>
            <person name="Lindblad-Toh K."/>
        </authorList>
    </citation>
    <scope>NUCLEOTIDE SEQUENCE [LARGE SCALE GENOMIC DNA]</scope>
    <source>
        <strain evidence="3 4">Isolate ISIS603380</strain>
    </source>
</reference>
<dbReference type="InParanoid" id="G5E787"/>
<feature type="compositionally biased region" description="Basic and acidic residues" evidence="1">
    <location>
        <begin position="209"/>
        <end position="238"/>
    </location>
</feature>
<dbReference type="GeneTree" id="ENSGT00940000162529"/>
<dbReference type="Ensembl" id="ENSLAFT00000021367.2">
    <property type="protein sequence ID" value="ENSLAFP00000016793.2"/>
    <property type="gene ID" value="ENSLAFG00000023267.2"/>
</dbReference>
<dbReference type="Pfam" id="PF17820">
    <property type="entry name" value="PDZ_6"/>
    <property type="match status" value="1"/>
</dbReference>
<protein>
    <submittedName>
        <fullName evidence="3">MAGI family member, X-linked</fullName>
    </submittedName>
</protein>
<dbReference type="PANTHER" id="PTHR47646">
    <property type="entry name" value="PDZ DOMAIN-CONTAINING PROTEIN MAGIX"/>
    <property type="match status" value="1"/>
</dbReference>
<evidence type="ECO:0000256" key="1">
    <source>
        <dbReference type="SAM" id="MobiDB-lite"/>
    </source>
</evidence>